<dbReference type="InterPro" id="IPR029060">
    <property type="entry name" value="PIN-like_dom_sf"/>
</dbReference>
<dbReference type="EMBL" id="JADJOT010000009">
    <property type="protein sequence ID" value="MBK7955063.1"/>
    <property type="molecule type" value="Genomic_DNA"/>
</dbReference>
<organism evidence="10 11">
    <name type="scientific">Candidatus Accumulibacter affinis</name>
    <dbReference type="NCBI Taxonomy" id="2954384"/>
    <lineage>
        <taxon>Bacteria</taxon>
        <taxon>Pseudomonadati</taxon>
        <taxon>Pseudomonadota</taxon>
        <taxon>Betaproteobacteria</taxon>
        <taxon>Candidatus Accumulibacter</taxon>
    </lineage>
</organism>
<feature type="domain" description="PIN" evidence="9">
    <location>
        <begin position="2"/>
        <end position="125"/>
    </location>
</feature>
<dbReference type="GO" id="GO:0090729">
    <property type="term" value="F:toxin activity"/>
    <property type="evidence" value="ECO:0007669"/>
    <property type="project" value="UniProtKB-KW"/>
</dbReference>
<evidence type="ECO:0000256" key="7">
    <source>
        <dbReference type="ARBA" id="ARBA00038093"/>
    </source>
</evidence>
<evidence type="ECO:0000313" key="11">
    <source>
        <dbReference type="Proteomes" id="UP000706151"/>
    </source>
</evidence>
<protein>
    <recommendedName>
        <fullName evidence="8">Ribonuclease VapC</fullName>
        <shortName evidence="8">RNase VapC</shortName>
        <ecNumber evidence="8">3.1.-.-</ecNumber>
    </recommendedName>
    <alternativeName>
        <fullName evidence="8">Toxin VapC</fullName>
    </alternativeName>
</protein>
<dbReference type="PANTHER" id="PTHR33653:SF1">
    <property type="entry name" value="RIBONUCLEASE VAPC2"/>
    <property type="match status" value="1"/>
</dbReference>
<accession>A0A935W5K8</accession>
<dbReference type="HAMAP" id="MF_00265">
    <property type="entry name" value="VapC_Nob1"/>
    <property type="match status" value="1"/>
</dbReference>
<dbReference type="InterPro" id="IPR050556">
    <property type="entry name" value="Type_II_TA_system_RNase"/>
</dbReference>
<dbReference type="EC" id="3.1.-.-" evidence="8"/>
<keyword evidence="4 8" id="KW-0479">Metal-binding</keyword>
<evidence type="ECO:0000256" key="8">
    <source>
        <dbReference type="HAMAP-Rule" id="MF_00265"/>
    </source>
</evidence>
<evidence type="ECO:0000256" key="4">
    <source>
        <dbReference type="ARBA" id="ARBA00022723"/>
    </source>
</evidence>
<dbReference type="GO" id="GO:0000287">
    <property type="term" value="F:magnesium ion binding"/>
    <property type="evidence" value="ECO:0007669"/>
    <property type="project" value="UniProtKB-UniRule"/>
</dbReference>
<dbReference type="SUPFAM" id="SSF88723">
    <property type="entry name" value="PIN domain-like"/>
    <property type="match status" value="1"/>
</dbReference>
<keyword evidence="3 8" id="KW-0540">Nuclease</keyword>
<proteinExistence type="inferred from homology"/>
<keyword evidence="5 8" id="KW-0378">Hydrolase</keyword>
<comment type="similarity">
    <text evidence="7 8">Belongs to the PINc/VapC protein family.</text>
</comment>
<comment type="caution">
    <text evidence="10">The sequence shown here is derived from an EMBL/GenBank/DDBJ whole genome shotgun (WGS) entry which is preliminary data.</text>
</comment>
<evidence type="ECO:0000313" key="10">
    <source>
        <dbReference type="EMBL" id="MBK7955063.1"/>
    </source>
</evidence>
<feature type="binding site" evidence="8">
    <location>
        <position position="5"/>
    </location>
    <ligand>
        <name>Mg(2+)</name>
        <dbReference type="ChEBI" id="CHEBI:18420"/>
    </ligand>
</feature>
<keyword evidence="6 8" id="KW-0460">Magnesium</keyword>
<sequence length="138" mass="15348">MYLLDTNVVSELRKPRPHGAVMAWLQSTAEVDLHLSAVTLGEIQAGIELTREQDAGKAAEIEEWAELVAASYNVLPMDAATFRVWARLMHRKSDTLYEDAMIAATAIVHKLTVVTRNVDDFAQFAVRLLNPFEARGPV</sequence>
<keyword evidence="8" id="KW-0800">Toxin</keyword>
<reference evidence="10 11" key="1">
    <citation type="submission" date="2020-10" db="EMBL/GenBank/DDBJ databases">
        <title>Connecting structure to function with the recovery of over 1000 high-quality activated sludge metagenome-assembled genomes encoding full-length rRNA genes using long-read sequencing.</title>
        <authorList>
            <person name="Singleton C.M."/>
            <person name="Petriglieri F."/>
            <person name="Kristensen J.M."/>
            <person name="Kirkegaard R.H."/>
            <person name="Michaelsen T.Y."/>
            <person name="Andersen M.H."/>
            <person name="Karst S.M."/>
            <person name="Dueholm M.S."/>
            <person name="Nielsen P.H."/>
            <person name="Albertsen M."/>
        </authorList>
    </citation>
    <scope>NUCLEOTIDE SEQUENCE [LARGE SCALE GENOMIC DNA]</scope>
    <source>
        <strain evidence="10">Fred_18-Q3-R57-64_BAT3C.720</strain>
    </source>
</reference>
<evidence type="ECO:0000256" key="3">
    <source>
        <dbReference type="ARBA" id="ARBA00022722"/>
    </source>
</evidence>
<dbReference type="Gene3D" id="3.40.50.1010">
    <property type="entry name" value="5'-nuclease"/>
    <property type="match status" value="1"/>
</dbReference>
<comment type="function">
    <text evidence="8">Toxic component of a toxin-antitoxin (TA) system. An RNase.</text>
</comment>
<dbReference type="CDD" id="cd18746">
    <property type="entry name" value="PIN_VapC4-5_FitB-like"/>
    <property type="match status" value="1"/>
</dbReference>
<dbReference type="AlphaFoldDB" id="A0A935W5K8"/>
<dbReference type="GO" id="GO:0004540">
    <property type="term" value="F:RNA nuclease activity"/>
    <property type="evidence" value="ECO:0007669"/>
    <property type="project" value="InterPro"/>
</dbReference>
<evidence type="ECO:0000256" key="2">
    <source>
        <dbReference type="ARBA" id="ARBA00022649"/>
    </source>
</evidence>
<evidence type="ECO:0000256" key="6">
    <source>
        <dbReference type="ARBA" id="ARBA00022842"/>
    </source>
</evidence>
<keyword evidence="2 8" id="KW-1277">Toxin-antitoxin system</keyword>
<dbReference type="Proteomes" id="UP000706151">
    <property type="component" value="Unassembled WGS sequence"/>
</dbReference>
<gene>
    <name evidence="8" type="primary">vapC</name>
    <name evidence="10" type="ORF">IPK02_14545</name>
</gene>
<dbReference type="InterPro" id="IPR002716">
    <property type="entry name" value="PIN_dom"/>
</dbReference>
<evidence type="ECO:0000256" key="1">
    <source>
        <dbReference type="ARBA" id="ARBA00001946"/>
    </source>
</evidence>
<dbReference type="InterPro" id="IPR022907">
    <property type="entry name" value="VapC_family"/>
</dbReference>
<evidence type="ECO:0000259" key="9">
    <source>
        <dbReference type="Pfam" id="PF01850"/>
    </source>
</evidence>
<dbReference type="GO" id="GO:0016787">
    <property type="term" value="F:hydrolase activity"/>
    <property type="evidence" value="ECO:0007669"/>
    <property type="project" value="UniProtKB-KW"/>
</dbReference>
<dbReference type="Pfam" id="PF01850">
    <property type="entry name" value="PIN"/>
    <property type="match status" value="1"/>
</dbReference>
<feature type="binding site" evidence="8">
    <location>
        <position position="99"/>
    </location>
    <ligand>
        <name>Mg(2+)</name>
        <dbReference type="ChEBI" id="CHEBI:18420"/>
    </ligand>
</feature>
<comment type="cofactor">
    <cofactor evidence="1 8">
        <name>Mg(2+)</name>
        <dbReference type="ChEBI" id="CHEBI:18420"/>
    </cofactor>
</comment>
<name>A0A935W5K8_9PROT</name>
<evidence type="ECO:0000256" key="5">
    <source>
        <dbReference type="ARBA" id="ARBA00022801"/>
    </source>
</evidence>
<dbReference type="PANTHER" id="PTHR33653">
    <property type="entry name" value="RIBONUCLEASE VAPC2"/>
    <property type="match status" value="1"/>
</dbReference>